<feature type="compositionally biased region" description="Basic and acidic residues" evidence="1">
    <location>
        <begin position="22"/>
        <end position="39"/>
    </location>
</feature>
<evidence type="ECO:0000313" key="2">
    <source>
        <dbReference type="EMBL" id="KAG2604447.1"/>
    </source>
</evidence>
<feature type="compositionally biased region" description="Gly residues" evidence="1">
    <location>
        <begin position="129"/>
        <end position="141"/>
    </location>
</feature>
<feature type="compositionally biased region" description="Basic residues" evidence="1">
    <location>
        <begin position="47"/>
        <end position="60"/>
    </location>
</feature>
<evidence type="ECO:0000256" key="1">
    <source>
        <dbReference type="SAM" id="MobiDB-lite"/>
    </source>
</evidence>
<accession>A0A8T0T291</accession>
<keyword evidence="3" id="KW-1185">Reference proteome</keyword>
<sequence length="269" mass="28468">MRLAPHPSHLISSRHNTPAVLRQRERTEGTGGTREESGTKRSAAAWRRGRRGSPARRIRARLGGPWPGAAPPPRRGRKRAALGCRRRGGDIRTLRPPTGQGPAGGASPPAVDLPQMEYEAGASGQKRAAGGGGDPRQGGAAGRAARIGGVDGRGGAGPPPVEVTTRLQPIPAREETTRLQWWRARIQIRRGETRRWRKQTGAEACADPTGGAGGGRPADEDTRVRSPPICCCWTTFYDGGGSIRSTAQMGRALPPAEVMASWATSPGAR</sequence>
<evidence type="ECO:0000313" key="3">
    <source>
        <dbReference type="Proteomes" id="UP000823388"/>
    </source>
</evidence>
<feature type="compositionally biased region" description="Low complexity" evidence="1">
    <location>
        <begin position="96"/>
        <end position="110"/>
    </location>
</feature>
<organism evidence="2 3">
    <name type="scientific">Panicum virgatum</name>
    <name type="common">Blackwell switchgrass</name>
    <dbReference type="NCBI Taxonomy" id="38727"/>
    <lineage>
        <taxon>Eukaryota</taxon>
        <taxon>Viridiplantae</taxon>
        <taxon>Streptophyta</taxon>
        <taxon>Embryophyta</taxon>
        <taxon>Tracheophyta</taxon>
        <taxon>Spermatophyta</taxon>
        <taxon>Magnoliopsida</taxon>
        <taxon>Liliopsida</taxon>
        <taxon>Poales</taxon>
        <taxon>Poaceae</taxon>
        <taxon>PACMAD clade</taxon>
        <taxon>Panicoideae</taxon>
        <taxon>Panicodae</taxon>
        <taxon>Paniceae</taxon>
        <taxon>Panicinae</taxon>
        <taxon>Panicum</taxon>
        <taxon>Panicum sect. Hiantes</taxon>
    </lineage>
</organism>
<feature type="region of interest" description="Disordered" evidence="1">
    <location>
        <begin position="193"/>
        <end position="224"/>
    </location>
</feature>
<protein>
    <submittedName>
        <fullName evidence="2">Uncharacterized protein</fullName>
    </submittedName>
</protein>
<name>A0A8T0T291_PANVG</name>
<dbReference type="Proteomes" id="UP000823388">
    <property type="component" value="Chromosome 4N"/>
</dbReference>
<feature type="compositionally biased region" description="Basic residues" evidence="1">
    <location>
        <begin position="74"/>
        <end position="86"/>
    </location>
</feature>
<dbReference type="EMBL" id="CM029044">
    <property type="protein sequence ID" value="KAG2604447.1"/>
    <property type="molecule type" value="Genomic_DNA"/>
</dbReference>
<gene>
    <name evidence="2" type="ORF">PVAP13_4NG063940</name>
</gene>
<dbReference type="AlphaFoldDB" id="A0A8T0T291"/>
<feature type="region of interest" description="Disordered" evidence="1">
    <location>
        <begin position="1"/>
        <end position="164"/>
    </location>
</feature>
<comment type="caution">
    <text evidence="2">The sequence shown here is derived from an EMBL/GenBank/DDBJ whole genome shotgun (WGS) entry which is preliminary data.</text>
</comment>
<reference evidence="2 3" key="1">
    <citation type="submission" date="2020-05" db="EMBL/GenBank/DDBJ databases">
        <title>WGS assembly of Panicum virgatum.</title>
        <authorList>
            <person name="Lovell J.T."/>
            <person name="Jenkins J."/>
            <person name="Shu S."/>
            <person name="Juenger T.E."/>
            <person name="Schmutz J."/>
        </authorList>
    </citation>
    <scope>NUCLEOTIDE SEQUENCE [LARGE SCALE GENOMIC DNA]</scope>
    <source>
        <strain evidence="3">cv. AP13</strain>
    </source>
</reference>
<proteinExistence type="predicted"/>